<dbReference type="AlphaFoldDB" id="A0A1R3KEB3"/>
<evidence type="ECO:0000313" key="3">
    <source>
        <dbReference type="Proteomes" id="UP000187203"/>
    </source>
</evidence>
<name>A0A1R3KEB3_9ROSI</name>
<feature type="compositionally biased region" description="Basic and acidic residues" evidence="1">
    <location>
        <begin position="1"/>
        <end position="12"/>
    </location>
</feature>
<accession>A0A1R3KEB3</accession>
<dbReference type="EMBL" id="AWUE01013999">
    <property type="protein sequence ID" value="OMP05426.1"/>
    <property type="molecule type" value="Genomic_DNA"/>
</dbReference>
<comment type="caution">
    <text evidence="2">The sequence shown here is derived from an EMBL/GenBank/DDBJ whole genome shotgun (WGS) entry which is preliminary data.</text>
</comment>
<evidence type="ECO:0000256" key="1">
    <source>
        <dbReference type="SAM" id="MobiDB-lite"/>
    </source>
</evidence>
<gene>
    <name evidence="2" type="ORF">COLO4_08840</name>
</gene>
<reference evidence="3" key="1">
    <citation type="submission" date="2013-09" db="EMBL/GenBank/DDBJ databases">
        <title>Corchorus olitorius genome sequencing.</title>
        <authorList>
            <person name="Alam M."/>
            <person name="Haque M.S."/>
            <person name="Islam M.S."/>
            <person name="Emdad E.M."/>
            <person name="Islam M.M."/>
            <person name="Ahmed B."/>
            <person name="Halim A."/>
            <person name="Hossen Q.M.M."/>
            <person name="Hossain M.Z."/>
            <person name="Ahmed R."/>
            <person name="Khan M.M."/>
            <person name="Islam R."/>
            <person name="Rashid M.M."/>
            <person name="Khan S.A."/>
            <person name="Rahman M.S."/>
            <person name="Alam M."/>
            <person name="Yahiya A.S."/>
            <person name="Khan M.S."/>
            <person name="Azam M.S."/>
            <person name="Haque T."/>
            <person name="Lashkar M.Z.H."/>
            <person name="Akhand A.I."/>
            <person name="Morshed G."/>
            <person name="Roy S."/>
            <person name="Uddin K.S."/>
            <person name="Rabeya T."/>
            <person name="Hossain A.S."/>
            <person name="Chowdhury A."/>
            <person name="Snigdha A.R."/>
            <person name="Mortoza M.S."/>
            <person name="Matin S.A."/>
            <person name="Hoque S.M.E."/>
            <person name="Islam M.K."/>
            <person name="Roy D.K."/>
            <person name="Haider R."/>
            <person name="Moosa M.M."/>
            <person name="Elias S.M."/>
            <person name="Hasan A.M."/>
            <person name="Jahan S."/>
            <person name="Shafiuddin M."/>
            <person name="Mahmood N."/>
            <person name="Shommy N.S."/>
        </authorList>
    </citation>
    <scope>NUCLEOTIDE SEQUENCE [LARGE SCALE GENOMIC DNA]</scope>
    <source>
        <strain evidence="3">cv. O-4</strain>
    </source>
</reference>
<keyword evidence="3" id="KW-1185">Reference proteome</keyword>
<protein>
    <submittedName>
        <fullName evidence="2">Uncharacterized protein</fullName>
    </submittedName>
</protein>
<feature type="region of interest" description="Disordered" evidence="1">
    <location>
        <begin position="1"/>
        <end position="25"/>
    </location>
</feature>
<sequence>MSSLRTPDEIQAGKEPSTKNANVFSKESSFSRATAQIYNSSIRAIAQIYNSSTNATVSELPTARRTTNAKRFALRRSPNHLATRDITHVQLCVVLLPNAFQLSGRLLLCHSVAPGLSNFDWGAR</sequence>
<evidence type="ECO:0000313" key="2">
    <source>
        <dbReference type="EMBL" id="OMP05426.1"/>
    </source>
</evidence>
<proteinExistence type="predicted"/>
<organism evidence="2 3">
    <name type="scientific">Corchorus olitorius</name>
    <dbReference type="NCBI Taxonomy" id="93759"/>
    <lineage>
        <taxon>Eukaryota</taxon>
        <taxon>Viridiplantae</taxon>
        <taxon>Streptophyta</taxon>
        <taxon>Embryophyta</taxon>
        <taxon>Tracheophyta</taxon>
        <taxon>Spermatophyta</taxon>
        <taxon>Magnoliopsida</taxon>
        <taxon>eudicotyledons</taxon>
        <taxon>Gunneridae</taxon>
        <taxon>Pentapetalae</taxon>
        <taxon>rosids</taxon>
        <taxon>malvids</taxon>
        <taxon>Malvales</taxon>
        <taxon>Malvaceae</taxon>
        <taxon>Grewioideae</taxon>
        <taxon>Apeibeae</taxon>
        <taxon>Corchorus</taxon>
    </lineage>
</organism>
<dbReference type="Proteomes" id="UP000187203">
    <property type="component" value="Unassembled WGS sequence"/>
</dbReference>